<dbReference type="CDD" id="cd09917">
    <property type="entry name" value="F-box_SF"/>
    <property type="match status" value="1"/>
</dbReference>
<dbReference type="InterPro" id="IPR001810">
    <property type="entry name" value="F-box_dom"/>
</dbReference>
<feature type="domain" description="F-box" evidence="1">
    <location>
        <begin position="13"/>
        <end position="58"/>
    </location>
</feature>
<dbReference type="SUPFAM" id="SSF52058">
    <property type="entry name" value="L domain-like"/>
    <property type="match status" value="1"/>
</dbReference>
<proteinExistence type="predicted"/>
<dbReference type="Pfam" id="PF12937">
    <property type="entry name" value="F-box-like"/>
    <property type="match status" value="1"/>
</dbReference>
<dbReference type="EMBL" id="JAHFYH010000002">
    <property type="protein sequence ID" value="KAH0236165.1"/>
    <property type="molecule type" value="Genomic_DNA"/>
</dbReference>
<sequence>MALSSQREGAPGLDSLPPELQQDTFSYLDGDDASLFAVIQVSKAFHNFCIGMLWRKSTRKRLDRILGSDRRQNYANLVYDLDLNHDPSSGLLDGIEFPSLNSLTFRGGPLTRSQFAAFVHSFPKLRCLRLHSLEKDIMDETFAWTGAPPAQLEELLLTGYVDYPFLTVGRSMIRNKFLEHCTGLRKLHLDGGEGLSAETLTQLSCRNSLEVLYIDGWLSDYVGGQLQAQLLFASSRPHPFPSIRTLSLQGLSSTVITLLSGAPSTLLDLGLKVDDDIHSICPTISSLPNLVRLSISFDFQRELLREDLDLISNLSKLEKCHIERREPEHLVDRSHIVFLDVPWLTDEYFESWIAKFPQMRDLCLALNKFTPITLTQSCLQSLIKSCPLLKKCQLLWEHDLDTWRSLGTLCFNKLEILHLGRVKDHDPDRSQVVINDIALRDVKMIRTLAPELKVLSIKSERLHERSLTVAFRAGT</sequence>
<comment type="caution">
    <text evidence="2">The sequence shown here is derived from an EMBL/GenBank/DDBJ whole genome shotgun (WGS) entry which is preliminary data.</text>
</comment>
<evidence type="ECO:0000313" key="3">
    <source>
        <dbReference type="Proteomes" id="UP000767238"/>
    </source>
</evidence>
<name>A0A9P8GP98_AURME</name>
<protein>
    <recommendedName>
        <fullName evidence="1">F-box domain-containing protein</fullName>
    </recommendedName>
</protein>
<dbReference type="InterPro" id="IPR036047">
    <property type="entry name" value="F-box-like_dom_sf"/>
</dbReference>
<reference evidence="2" key="1">
    <citation type="journal article" date="2021" name="J Fungi (Basel)">
        <title>Virulence traits and population genomics of the black yeast Aureobasidium melanogenum.</title>
        <authorList>
            <person name="Cernosa A."/>
            <person name="Sun X."/>
            <person name="Gostincar C."/>
            <person name="Fang C."/>
            <person name="Gunde-Cimerman N."/>
            <person name="Song Z."/>
        </authorList>
    </citation>
    <scope>NUCLEOTIDE SEQUENCE</scope>
    <source>
        <strain evidence="2">EXF-8016</strain>
    </source>
</reference>
<gene>
    <name evidence="2" type="ORF">KCV03_g521</name>
</gene>
<dbReference type="AlphaFoldDB" id="A0A9P8GP98"/>
<dbReference type="Gene3D" id="3.80.10.10">
    <property type="entry name" value="Ribonuclease Inhibitor"/>
    <property type="match status" value="1"/>
</dbReference>
<evidence type="ECO:0000259" key="1">
    <source>
        <dbReference type="Pfam" id="PF12937"/>
    </source>
</evidence>
<organism evidence="2 3">
    <name type="scientific">Aureobasidium melanogenum</name>
    <name type="common">Aureobasidium pullulans var. melanogenum</name>
    <dbReference type="NCBI Taxonomy" id="46634"/>
    <lineage>
        <taxon>Eukaryota</taxon>
        <taxon>Fungi</taxon>
        <taxon>Dikarya</taxon>
        <taxon>Ascomycota</taxon>
        <taxon>Pezizomycotina</taxon>
        <taxon>Dothideomycetes</taxon>
        <taxon>Dothideomycetidae</taxon>
        <taxon>Dothideales</taxon>
        <taxon>Saccotheciaceae</taxon>
        <taxon>Aureobasidium</taxon>
    </lineage>
</organism>
<evidence type="ECO:0000313" key="2">
    <source>
        <dbReference type="EMBL" id="KAH0236165.1"/>
    </source>
</evidence>
<dbReference type="Proteomes" id="UP000767238">
    <property type="component" value="Unassembled WGS sequence"/>
</dbReference>
<dbReference type="SUPFAM" id="SSF81383">
    <property type="entry name" value="F-box domain"/>
    <property type="match status" value="1"/>
</dbReference>
<accession>A0A9P8GP98</accession>
<dbReference type="InterPro" id="IPR032675">
    <property type="entry name" value="LRR_dom_sf"/>
</dbReference>
<reference evidence="2" key="2">
    <citation type="submission" date="2021-08" db="EMBL/GenBank/DDBJ databases">
        <authorList>
            <person name="Gostincar C."/>
            <person name="Sun X."/>
            <person name="Song Z."/>
            <person name="Gunde-Cimerman N."/>
        </authorList>
    </citation>
    <scope>NUCLEOTIDE SEQUENCE</scope>
    <source>
        <strain evidence="2">EXF-8016</strain>
    </source>
</reference>
<feature type="non-terminal residue" evidence="2">
    <location>
        <position position="1"/>
    </location>
</feature>